<dbReference type="Proteomes" id="UP000002505">
    <property type="component" value="Plasmid pACHL01"/>
</dbReference>
<protein>
    <submittedName>
        <fullName evidence="2">Uncharacterized protein</fullName>
    </submittedName>
</protein>
<organism evidence="2 3">
    <name type="scientific">Pseudarthrobacter chlorophenolicus (strain ATCC 700700 / DSM 12829 / CIP 107037 / JCM 12360 / KCTC 9906 / NCIMB 13794 / A6)</name>
    <name type="common">Arthrobacter chlorophenolicus</name>
    <dbReference type="NCBI Taxonomy" id="452863"/>
    <lineage>
        <taxon>Bacteria</taxon>
        <taxon>Bacillati</taxon>
        <taxon>Actinomycetota</taxon>
        <taxon>Actinomycetes</taxon>
        <taxon>Micrococcales</taxon>
        <taxon>Micrococcaceae</taxon>
        <taxon>Pseudarthrobacter</taxon>
    </lineage>
</organism>
<dbReference type="EMBL" id="CP001342">
    <property type="protein sequence ID" value="ACL42155.1"/>
    <property type="molecule type" value="Genomic_DNA"/>
</dbReference>
<dbReference type="AlphaFoldDB" id="B8HIA8"/>
<evidence type="ECO:0000313" key="2">
    <source>
        <dbReference type="EMBL" id="ACL42155.1"/>
    </source>
</evidence>
<keyword evidence="2" id="KW-0614">Plasmid</keyword>
<dbReference type="KEGG" id="ach:Achl_4204"/>
<geneLocation type="plasmid" evidence="2 3">
    <name>pACHL01</name>
</geneLocation>
<name>B8HIA8_PSECP</name>
<gene>
    <name evidence="2" type="ordered locus">Achl_4204</name>
</gene>
<feature type="region of interest" description="Disordered" evidence="1">
    <location>
        <begin position="1"/>
        <end position="35"/>
    </location>
</feature>
<accession>B8HIA8</accession>
<evidence type="ECO:0000313" key="3">
    <source>
        <dbReference type="Proteomes" id="UP000002505"/>
    </source>
</evidence>
<proteinExistence type="predicted"/>
<dbReference type="HOGENOM" id="CLU_1479197_0_0_11"/>
<keyword evidence="3" id="KW-1185">Reference proteome</keyword>
<evidence type="ECO:0000256" key="1">
    <source>
        <dbReference type="SAM" id="MobiDB-lite"/>
    </source>
</evidence>
<sequence>MQNMTTSAVLHPQDSPIGGPVAPSFRSDPHASPTPQNIAARAATEALLLARRRTFLQDQLDMVSQQQRALACAAASHHVLERHPDAAVLIFAVKDGRVNRLANVLDGAGRYLPAHRTGEWADAVAAELHQESAGAFAAIEGVEAAGTTLRVNILTVVTGVGHLLSEQPDHQPRHAAFDRTVA</sequence>
<reference evidence="2" key="1">
    <citation type="submission" date="2009-01" db="EMBL/GenBank/DDBJ databases">
        <title>Complete sequence of plasmid1 of Arthrobacter chlorophenolicus A6.</title>
        <authorList>
            <consortium name="US DOE Joint Genome Institute"/>
            <person name="Lucas S."/>
            <person name="Copeland A."/>
            <person name="Lapidus A."/>
            <person name="Glavina del Rio T."/>
            <person name="Tice H."/>
            <person name="Bruce D."/>
            <person name="Goodwin L."/>
            <person name="Pitluck S."/>
            <person name="Goltsman E."/>
            <person name="Clum A."/>
            <person name="Larimer F."/>
            <person name="Land M."/>
            <person name="Hauser L."/>
            <person name="Kyrpides N."/>
            <person name="Mikhailova N."/>
            <person name="Jansson J."/>
            <person name="Richardson P."/>
        </authorList>
    </citation>
    <scope>NUCLEOTIDE SEQUENCE [LARGE SCALE GENOMIC DNA]</scope>
    <source>
        <strain evidence="2">A6</strain>
        <plasmid evidence="2">pACHL01</plasmid>
    </source>
</reference>